<comment type="caution">
    <text evidence="2">The sequence shown here is derived from an EMBL/GenBank/DDBJ whole genome shotgun (WGS) entry which is preliminary data.</text>
</comment>
<dbReference type="AlphaFoldDB" id="A0A8H7WFA8"/>
<dbReference type="Proteomes" id="UP000664132">
    <property type="component" value="Unassembled WGS sequence"/>
</dbReference>
<evidence type="ECO:0000256" key="1">
    <source>
        <dbReference type="SAM" id="MobiDB-lite"/>
    </source>
</evidence>
<accession>A0A8H7WFA8</accession>
<proteinExistence type="predicted"/>
<gene>
    <name evidence="2" type="ORF">IFR04_003157</name>
</gene>
<evidence type="ECO:0000313" key="3">
    <source>
        <dbReference type="Proteomes" id="UP000664132"/>
    </source>
</evidence>
<feature type="region of interest" description="Disordered" evidence="1">
    <location>
        <begin position="1"/>
        <end position="32"/>
    </location>
</feature>
<dbReference type="EMBL" id="JAFJYH010000030">
    <property type="protein sequence ID" value="KAG4423732.1"/>
    <property type="molecule type" value="Genomic_DNA"/>
</dbReference>
<evidence type="ECO:0000313" key="2">
    <source>
        <dbReference type="EMBL" id="KAG4423732.1"/>
    </source>
</evidence>
<organism evidence="2 3">
    <name type="scientific">Cadophora malorum</name>
    <dbReference type="NCBI Taxonomy" id="108018"/>
    <lineage>
        <taxon>Eukaryota</taxon>
        <taxon>Fungi</taxon>
        <taxon>Dikarya</taxon>
        <taxon>Ascomycota</taxon>
        <taxon>Pezizomycotina</taxon>
        <taxon>Leotiomycetes</taxon>
        <taxon>Helotiales</taxon>
        <taxon>Ploettnerulaceae</taxon>
        <taxon>Cadophora</taxon>
    </lineage>
</organism>
<reference evidence="2" key="1">
    <citation type="submission" date="2021-02" db="EMBL/GenBank/DDBJ databases">
        <title>Genome sequence Cadophora malorum strain M34.</title>
        <authorList>
            <person name="Stefanovic E."/>
            <person name="Vu D."/>
            <person name="Scully C."/>
            <person name="Dijksterhuis J."/>
            <person name="Roader J."/>
            <person name="Houbraken J."/>
        </authorList>
    </citation>
    <scope>NUCLEOTIDE SEQUENCE</scope>
    <source>
        <strain evidence="2">M34</strain>
    </source>
</reference>
<feature type="compositionally biased region" description="Low complexity" evidence="1">
    <location>
        <begin position="9"/>
        <end position="28"/>
    </location>
</feature>
<sequence length="85" mass="9116">MSTNPQLMSTSSTSSQSTSSATSATSSSNHDNPFHTLFLELYPLSMSTKSYIKADLIQFTAGFLWELGTSTLGHAGMMAEVFADL</sequence>
<keyword evidence="3" id="KW-1185">Reference proteome</keyword>
<name>A0A8H7WFA8_9HELO</name>
<protein>
    <submittedName>
        <fullName evidence="2">Uncharacterized protein</fullName>
    </submittedName>
</protein>